<proteinExistence type="predicted"/>
<keyword evidence="2" id="KW-1185">Reference proteome</keyword>
<feature type="non-terminal residue" evidence="1">
    <location>
        <position position="1"/>
    </location>
</feature>
<organism evidence="1 2">
    <name type="scientific">Acaulospora colombiana</name>
    <dbReference type="NCBI Taxonomy" id="27376"/>
    <lineage>
        <taxon>Eukaryota</taxon>
        <taxon>Fungi</taxon>
        <taxon>Fungi incertae sedis</taxon>
        <taxon>Mucoromycota</taxon>
        <taxon>Glomeromycotina</taxon>
        <taxon>Glomeromycetes</taxon>
        <taxon>Diversisporales</taxon>
        <taxon>Acaulosporaceae</taxon>
        <taxon>Acaulospora</taxon>
    </lineage>
</organism>
<comment type="caution">
    <text evidence="1">The sequence shown here is derived from an EMBL/GenBank/DDBJ whole genome shotgun (WGS) entry which is preliminary data.</text>
</comment>
<reference evidence="1" key="1">
    <citation type="submission" date="2021-06" db="EMBL/GenBank/DDBJ databases">
        <authorList>
            <person name="Kallberg Y."/>
            <person name="Tangrot J."/>
            <person name="Rosling A."/>
        </authorList>
    </citation>
    <scope>NUCLEOTIDE SEQUENCE</scope>
    <source>
        <strain evidence="1">CL356</strain>
    </source>
</reference>
<evidence type="ECO:0000313" key="1">
    <source>
        <dbReference type="EMBL" id="CAG8763308.1"/>
    </source>
</evidence>
<protein>
    <submittedName>
        <fullName evidence="1">15354_t:CDS:1</fullName>
    </submittedName>
</protein>
<gene>
    <name evidence="1" type="ORF">ACOLOM_LOCUS13306</name>
</gene>
<dbReference type="Proteomes" id="UP000789525">
    <property type="component" value="Unassembled WGS sequence"/>
</dbReference>
<evidence type="ECO:0000313" key="2">
    <source>
        <dbReference type="Proteomes" id="UP000789525"/>
    </source>
</evidence>
<sequence length="217" mass="24200">EYSIRLISFDNKPPHQLRKFSSALTSINGLVISPSESFIATTGVKNGNIHVVSIFDYEMDQNHRHFGCYPCTQVEFTQGGSLLILELDWHRGAIISLIKTSSFPMERIVIARDPHLAQGISLLMPKLVTLDDHSAFAVVSCFDDDQGYMWLFDSQDGKAIAISTLHRRRDGVYYGNHRLPIPPSSANNLCKISGTNVAYVNDNGRIVVLNCSGFMDH</sequence>
<feature type="non-terminal residue" evidence="1">
    <location>
        <position position="217"/>
    </location>
</feature>
<dbReference type="EMBL" id="CAJVPT010060219">
    <property type="protein sequence ID" value="CAG8763308.1"/>
    <property type="molecule type" value="Genomic_DNA"/>
</dbReference>
<name>A0ACA9QTZ0_9GLOM</name>
<accession>A0ACA9QTZ0</accession>